<organism evidence="5 6">
    <name type="scientific">Oceanobacillus jordanicus</name>
    <dbReference type="NCBI Taxonomy" id="2867266"/>
    <lineage>
        <taxon>Bacteria</taxon>
        <taxon>Bacillati</taxon>
        <taxon>Bacillota</taxon>
        <taxon>Bacilli</taxon>
        <taxon>Bacillales</taxon>
        <taxon>Bacillaceae</taxon>
        <taxon>Oceanobacillus</taxon>
    </lineage>
</organism>
<feature type="chain" id="PRO_5043374973" evidence="3">
    <location>
        <begin position="20"/>
        <end position="315"/>
    </location>
</feature>
<evidence type="ECO:0000259" key="4">
    <source>
        <dbReference type="Pfam" id="PF14257"/>
    </source>
</evidence>
<dbReference type="AlphaFoldDB" id="A0AAW5B1I3"/>
<dbReference type="RefSeq" id="WP_238018741.1">
    <property type="nucleotide sequence ID" value="NZ_JAIFZM010000003.1"/>
</dbReference>
<dbReference type="InterPro" id="IPR025645">
    <property type="entry name" value="DUF4349"/>
</dbReference>
<keyword evidence="2" id="KW-1133">Transmembrane helix</keyword>
<evidence type="ECO:0000256" key="3">
    <source>
        <dbReference type="SAM" id="SignalP"/>
    </source>
</evidence>
<dbReference type="EMBL" id="JAIFZM010000003">
    <property type="protein sequence ID" value="MCG3418598.1"/>
    <property type="molecule type" value="Genomic_DNA"/>
</dbReference>
<proteinExistence type="predicted"/>
<evidence type="ECO:0000313" key="6">
    <source>
        <dbReference type="Proteomes" id="UP001199631"/>
    </source>
</evidence>
<keyword evidence="2" id="KW-0472">Membrane</keyword>
<keyword evidence="6" id="KW-1185">Reference proteome</keyword>
<feature type="domain" description="DUF4349" evidence="4">
    <location>
        <begin position="80"/>
        <end position="296"/>
    </location>
</feature>
<evidence type="ECO:0000313" key="5">
    <source>
        <dbReference type="EMBL" id="MCG3418598.1"/>
    </source>
</evidence>
<protein>
    <submittedName>
        <fullName evidence="5">DUF4349 domain-containing protein</fullName>
    </submittedName>
</protein>
<feature type="region of interest" description="Disordered" evidence="1">
    <location>
        <begin position="36"/>
        <end position="74"/>
    </location>
</feature>
<keyword evidence="3" id="KW-0732">Signal</keyword>
<comment type="caution">
    <text evidence="5">The sequence shown here is derived from an EMBL/GenBank/DDBJ whole genome shotgun (WGS) entry which is preliminary data.</text>
</comment>
<gene>
    <name evidence="5" type="ORF">K3T81_05490</name>
</gene>
<reference evidence="5 6" key="1">
    <citation type="journal article" date="2022" name="Evol. Bioinform. Online">
        <title>Draft Genome Sequence of Oceanobacillus jordanicus Strain GSFE11, a Halotolerant Plant Growth-Promoting Bacterial Endophyte Isolated From the Jordan Valley.</title>
        <authorList>
            <person name="Alhindi T."/>
            <person name="Albdaiwi R."/>
        </authorList>
    </citation>
    <scope>NUCLEOTIDE SEQUENCE [LARGE SCALE GENOMIC DNA]</scope>
    <source>
        <strain evidence="5 6">GSFE11</strain>
    </source>
</reference>
<dbReference type="PROSITE" id="PS51257">
    <property type="entry name" value="PROKAR_LIPOPROTEIN"/>
    <property type="match status" value="1"/>
</dbReference>
<keyword evidence="2" id="KW-0812">Transmembrane</keyword>
<sequence length="315" mass="35343">MKKAIWFLLGVMVFLTACSNEQENIGESSEDFAMDSVEESMDEAGKQGTESSETENNEPTESGGQEAAEVETKEVEVEERKIIYTANLRLEVKEYQQAVDEIESQVADFNGYIVDSSTYGSSEESSTSGHITARIPQERFQEFIQLVEEGAGKLLESNVSGQDVTEEYVDLESRLKSKRVVEERLLSFMEKAEKTEDLLTISSDLAKVQEEIEQVTGRMNYLRNKADLATVQIDIEENNVNITGMSEDDLNTWEKTKQQFLKSINTILAVLSGLFVFIAGNLPILIPIGVIALVVWLVVKRKRSTTKKEDKDNLV</sequence>
<evidence type="ECO:0000256" key="2">
    <source>
        <dbReference type="SAM" id="Phobius"/>
    </source>
</evidence>
<accession>A0AAW5B1I3</accession>
<evidence type="ECO:0000256" key="1">
    <source>
        <dbReference type="SAM" id="MobiDB-lite"/>
    </source>
</evidence>
<dbReference type="Pfam" id="PF14257">
    <property type="entry name" value="DUF4349"/>
    <property type="match status" value="1"/>
</dbReference>
<dbReference type="Proteomes" id="UP001199631">
    <property type="component" value="Unassembled WGS sequence"/>
</dbReference>
<name>A0AAW5B1I3_9BACI</name>
<feature type="transmembrane region" description="Helical" evidence="2">
    <location>
        <begin position="267"/>
        <end position="299"/>
    </location>
</feature>
<feature type="signal peptide" evidence="3">
    <location>
        <begin position="1"/>
        <end position="19"/>
    </location>
</feature>